<dbReference type="Gene3D" id="1.20.120.450">
    <property type="entry name" value="dinb family like domain"/>
    <property type="match status" value="1"/>
</dbReference>
<accession>A0A929PWP1</accession>
<feature type="domain" description="DinB-like" evidence="1">
    <location>
        <begin position="36"/>
        <end position="165"/>
    </location>
</feature>
<dbReference type="InterPro" id="IPR034660">
    <property type="entry name" value="DinB/YfiT-like"/>
</dbReference>
<evidence type="ECO:0000313" key="3">
    <source>
        <dbReference type="Proteomes" id="UP000622475"/>
    </source>
</evidence>
<dbReference type="AlphaFoldDB" id="A0A929PWP1"/>
<dbReference type="Pfam" id="PF12867">
    <property type="entry name" value="DinB_2"/>
    <property type="match status" value="1"/>
</dbReference>
<dbReference type="Proteomes" id="UP000622475">
    <property type="component" value="Unassembled WGS sequence"/>
</dbReference>
<name>A0A929PWP1_9SPHI</name>
<sequence>MISKPSPNEYSPFAAGYVALAADHDDVLKLLADLMQSTADLFYGLPPKKADYKYAPDKWTIKEVICHLIDTERIFTYRALCIARGEKQNLPGFEQDDYMAHVNANDRAVEDLIAEFSTVRSSSLYLLRSLTTIQAENIGSSNGHPTSARALAYMIAGHELHHLNILKERYL</sequence>
<dbReference type="RefSeq" id="WP_194110577.1">
    <property type="nucleotide sequence ID" value="NZ_JADFFL010000002.1"/>
</dbReference>
<proteinExistence type="predicted"/>
<dbReference type="InterPro" id="IPR024775">
    <property type="entry name" value="DinB-like"/>
</dbReference>
<evidence type="ECO:0000313" key="2">
    <source>
        <dbReference type="EMBL" id="MBE9661387.1"/>
    </source>
</evidence>
<evidence type="ECO:0000259" key="1">
    <source>
        <dbReference type="Pfam" id="PF12867"/>
    </source>
</evidence>
<protein>
    <submittedName>
        <fullName evidence="2">DinB family protein</fullName>
    </submittedName>
</protein>
<dbReference type="EMBL" id="JADFFL010000002">
    <property type="protein sequence ID" value="MBE9661387.1"/>
    <property type="molecule type" value="Genomic_DNA"/>
</dbReference>
<comment type="caution">
    <text evidence="2">The sequence shown here is derived from an EMBL/GenBank/DDBJ whole genome shotgun (WGS) entry which is preliminary data.</text>
</comment>
<keyword evidence="3" id="KW-1185">Reference proteome</keyword>
<dbReference type="SUPFAM" id="SSF109854">
    <property type="entry name" value="DinB/YfiT-like putative metalloenzymes"/>
    <property type="match status" value="1"/>
</dbReference>
<reference evidence="2" key="1">
    <citation type="submission" date="2020-10" db="EMBL/GenBank/DDBJ databases">
        <title>Mucilaginibacter mali sp. nov., isolated from rhizosphere soil of apple orchard.</title>
        <authorList>
            <person name="Lee J.-S."/>
            <person name="Kim H.S."/>
            <person name="Kim J.-S."/>
        </authorList>
    </citation>
    <scope>NUCLEOTIDE SEQUENCE</scope>
    <source>
        <strain evidence="2">KCTC 22746</strain>
    </source>
</reference>
<gene>
    <name evidence="2" type="ORF">IRJ16_05785</name>
</gene>
<organism evidence="2 3">
    <name type="scientific">Mucilaginibacter myungsuensis</name>
    <dbReference type="NCBI Taxonomy" id="649104"/>
    <lineage>
        <taxon>Bacteria</taxon>
        <taxon>Pseudomonadati</taxon>
        <taxon>Bacteroidota</taxon>
        <taxon>Sphingobacteriia</taxon>
        <taxon>Sphingobacteriales</taxon>
        <taxon>Sphingobacteriaceae</taxon>
        <taxon>Mucilaginibacter</taxon>
    </lineage>
</organism>